<dbReference type="SMART" id="SM00855">
    <property type="entry name" value="PGAM"/>
    <property type="match status" value="1"/>
</dbReference>
<sequence>MKRIYLIRHCKAHGQEPSAELTAEGRKQAELLADVLLDRPINCIVSSPYLRAISTIQPLAERLGLPIHQDDRLCERILAAHDLPDWMDHLKRSFDELDMKLPGGESSREAMNRGIAAIEDQLQRPEENAIVVTHGNLMSLILKHYDDSFGFEAWSRLTNPDVYELGFIGDKAIEVTRLWK</sequence>
<dbReference type="InterPro" id="IPR029033">
    <property type="entry name" value="His_PPase_superfam"/>
</dbReference>
<dbReference type="CDD" id="cd07067">
    <property type="entry name" value="HP_PGM_like"/>
    <property type="match status" value="1"/>
</dbReference>
<dbReference type="InterPro" id="IPR013078">
    <property type="entry name" value="His_Pase_superF_clade-1"/>
</dbReference>
<dbReference type="EMBL" id="FXAE01000004">
    <property type="protein sequence ID" value="SME98843.1"/>
    <property type="molecule type" value="Genomic_DNA"/>
</dbReference>
<reference evidence="1 2" key="1">
    <citation type="submission" date="2017-04" db="EMBL/GenBank/DDBJ databases">
        <authorList>
            <person name="Varghese N."/>
            <person name="Submissions S."/>
        </authorList>
    </citation>
    <scope>NUCLEOTIDE SEQUENCE [LARGE SCALE GENOMIC DNA]</scope>
    <source>
        <strain evidence="1 2">J12</strain>
    </source>
</reference>
<dbReference type="Gene3D" id="3.40.50.1240">
    <property type="entry name" value="Phosphoglycerate mutase-like"/>
    <property type="match status" value="1"/>
</dbReference>
<dbReference type="Proteomes" id="UP000192939">
    <property type="component" value="Unassembled WGS sequence"/>
</dbReference>
<dbReference type="SUPFAM" id="SSF53254">
    <property type="entry name" value="Phosphoglycerate mutase-like"/>
    <property type="match status" value="1"/>
</dbReference>
<dbReference type="InterPro" id="IPR050275">
    <property type="entry name" value="PGM_Phosphatase"/>
</dbReference>
<dbReference type="PANTHER" id="PTHR48100:SF1">
    <property type="entry name" value="HISTIDINE PHOSPHATASE FAMILY PROTEIN-RELATED"/>
    <property type="match status" value="1"/>
</dbReference>
<protein>
    <submittedName>
        <fullName evidence="1">2,3-bisphosphoglycerate-dependent phosphoglycerate mutase</fullName>
    </submittedName>
</protein>
<name>A0ABY1LT54_9BACL</name>
<dbReference type="Pfam" id="PF00300">
    <property type="entry name" value="His_Phos_1"/>
    <property type="match status" value="1"/>
</dbReference>
<gene>
    <name evidence="1" type="ORF">SAMN02744124_00644</name>
</gene>
<dbReference type="RefSeq" id="WP_085278305.1">
    <property type="nucleotide sequence ID" value="NZ_FXAE01000004.1"/>
</dbReference>
<comment type="caution">
    <text evidence="1">The sequence shown here is derived from an EMBL/GenBank/DDBJ whole genome shotgun (WGS) entry which is preliminary data.</text>
</comment>
<proteinExistence type="predicted"/>
<accession>A0ABY1LT54</accession>
<dbReference type="PANTHER" id="PTHR48100">
    <property type="entry name" value="BROAD-SPECIFICITY PHOSPHATASE YOR283W-RELATED"/>
    <property type="match status" value="1"/>
</dbReference>
<evidence type="ECO:0000313" key="1">
    <source>
        <dbReference type="EMBL" id="SME98843.1"/>
    </source>
</evidence>
<evidence type="ECO:0000313" key="2">
    <source>
        <dbReference type="Proteomes" id="UP000192939"/>
    </source>
</evidence>
<keyword evidence="2" id="KW-1185">Reference proteome</keyword>
<organism evidence="1 2">
    <name type="scientific">Paenibacillus barengoltzii J12</name>
    <dbReference type="NCBI Taxonomy" id="935846"/>
    <lineage>
        <taxon>Bacteria</taxon>
        <taxon>Bacillati</taxon>
        <taxon>Bacillota</taxon>
        <taxon>Bacilli</taxon>
        <taxon>Bacillales</taxon>
        <taxon>Paenibacillaceae</taxon>
        <taxon>Paenibacillus</taxon>
    </lineage>
</organism>